<dbReference type="Pfam" id="PF13432">
    <property type="entry name" value="TPR_16"/>
    <property type="match status" value="1"/>
</dbReference>
<dbReference type="InterPro" id="IPR027417">
    <property type="entry name" value="P-loop_NTPase"/>
</dbReference>
<dbReference type="InterPro" id="IPR011990">
    <property type="entry name" value="TPR-like_helical_dom_sf"/>
</dbReference>
<feature type="repeat" description="TPR" evidence="1">
    <location>
        <begin position="149"/>
        <end position="182"/>
    </location>
</feature>
<dbReference type="RefSeq" id="WP_047216121.1">
    <property type="nucleotide sequence ID" value="NZ_CP011568.3"/>
</dbReference>
<protein>
    <recommendedName>
        <fullName evidence="4">Bacterial transcriptional activator domain-containing protein</fullName>
    </recommendedName>
</protein>
<keyword evidence="3" id="KW-1185">Reference proteome</keyword>
<dbReference type="Proteomes" id="UP000036700">
    <property type="component" value="Chromosome"/>
</dbReference>
<dbReference type="KEGG" id="ptx:ABW99_20205"/>
<dbReference type="Pfam" id="PF13424">
    <property type="entry name" value="TPR_12"/>
    <property type="match status" value="1"/>
</dbReference>
<dbReference type="EMBL" id="CP011568">
    <property type="protein sequence ID" value="AKJ70188.1"/>
    <property type="molecule type" value="Genomic_DNA"/>
</dbReference>
<dbReference type="SUPFAM" id="SSF52540">
    <property type="entry name" value="P-loop containing nucleoside triphosphate hydrolases"/>
    <property type="match status" value="1"/>
</dbReference>
<reference evidence="3" key="1">
    <citation type="submission" date="2015-06" db="EMBL/GenBank/DDBJ databases">
        <authorList>
            <person name="Lim Y.L."/>
            <person name="Ee R."/>
            <person name="Yong D."/>
            <person name="How K.Y."/>
            <person name="Yin W.F."/>
            <person name="Chan K.G."/>
        </authorList>
    </citation>
    <scope>NUCLEOTIDE SEQUENCE [LARGE SCALE GENOMIC DNA]</scope>
    <source>
        <strain evidence="3">DSM 25325</strain>
    </source>
</reference>
<dbReference type="PANTHER" id="PTHR44366:SF1">
    <property type="entry name" value="UDP-N-ACETYLGLUCOSAMINE--PEPTIDE N-ACETYLGLUCOSAMINYLTRANSFERASE 110 KDA SUBUNIT"/>
    <property type="match status" value="1"/>
</dbReference>
<dbReference type="GO" id="GO:0097363">
    <property type="term" value="F:protein O-acetylglucosaminyltransferase activity"/>
    <property type="evidence" value="ECO:0007669"/>
    <property type="project" value="TreeGrafter"/>
</dbReference>
<dbReference type="OrthoDB" id="9815894at2"/>
<feature type="repeat" description="TPR" evidence="1">
    <location>
        <begin position="115"/>
        <end position="148"/>
    </location>
</feature>
<feature type="repeat" description="TPR" evidence="1">
    <location>
        <begin position="183"/>
        <end position="216"/>
    </location>
</feature>
<dbReference type="GO" id="GO:0042802">
    <property type="term" value="F:identical protein binding"/>
    <property type="evidence" value="ECO:0007669"/>
    <property type="project" value="InterPro"/>
</dbReference>
<gene>
    <name evidence="2" type="ORF">ABW99_20205</name>
</gene>
<dbReference type="GO" id="GO:0006493">
    <property type="term" value="P:protein O-linked glycosylation"/>
    <property type="evidence" value="ECO:0007669"/>
    <property type="project" value="InterPro"/>
</dbReference>
<sequence>MSTFLSSPETLSIPEALARAHAHWEAGQADQAEQYCQRVLAVWPGQTDALHLLGLMAHAYGNLDVAIAHIRQACMAPRVPAVYWSNLAEMYRQKARLSEAEEAARRAVAIDPALAVGWNNLGIVLQEAGKLQESLAGLERVITLRPDWAEAHNNLANTARRLGRMDFAEQHYRQALTLNPNYAEAHCNLAFLLSTQGRYDEAASRAQCAIDINPRMIEAYVNLADVEVCRGRHDAALRTLDMLVVFAPRHPTALLARAKVLRQLDRLDDALAIATEAVSVAPQTADAHYVLALVCQALGRADEALVHFEQAAQLPGTVTEQALIGRAGLLLEDGREPEALIAFDQALKAFPESVPARASRAVIRRFEAGDPDIAALEAAVAQSGYRPLAEQIAAHFALGKAYLDIDDPEQAFRHFEEGNRQKRATFSYDTSLTEQWMERLALALSPARYERLHGAGEPSELPIFIIGMPCSGTALVDRVLRSHPRAARAGELSALRLAIEGAGVFPDWVCALDDAGVQTALRQCGQAYLTRVSPLAQGRAHLIDKAPGNFLYAGLIPLILPGARIVHVRRDPVNTCLACYTELVDGPYPFAYDQTELGLFYRHYERLMAHWRAILPREHLIETDYEAVIGNLEGEARRLIDFLDLPWNDACLSWREQSRGMTRIVNPNQIEQPPRKSPQSRWHAYAPYLGPLLEALEIAAP</sequence>
<dbReference type="Gene3D" id="1.25.40.10">
    <property type="entry name" value="Tetratricopeptide repeat domain"/>
    <property type="match status" value="2"/>
</dbReference>
<feature type="repeat" description="TPR" evidence="1">
    <location>
        <begin position="81"/>
        <end position="114"/>
    </location>
</feature>
<dbReference type="Pfam" id="PF07721">
    <property type="entry name" value="TPR_4"/>
    <property type="match status" value="1"/>
</dbReference>
<dbReference type="PATRIC" id="fig|445709.3.peg.4237"/>
<accession>A0A0G3ESY6</accession>
<dbReference type="Pfam" id="PF13469">
    <property type="entry name" value="Sulfotransfer_3"/>
    <property type="match status" value="1"/>
</dbReference>
<dbReference type="AlphaFoldDB" id="A0A0G3ESY6"/>
<dbReference type="Gene3D" id="3.40.50.300">
    <property type="entry name" value="P-loop containing nucleotide triphosphate hydrolases"/>
    <property type="match status" value="1"/>
</dbReference>
<dbReference type="SUPFAM" id="SSF48452">
    <property type="entry name" value="TPR-like"/>
    <property type="match status" value="3"/>
</dbReference>
<dbReference type="PANTHER" id="PTHR44366">
    <property type="entry name" value="UDP-N-ACETYLGLUCOSAMINE--PEPTIDE N-ACETYLGLUCOSAMINYLTRANSFERASE 110 KDA SUBUNIT"/>
    <property type="match status" value="1"/>
</dbReference>
<evidence type="ECO:0000313" key="2">
    <source>
        <dbReference type="EMBL" id="AKJ70188.1"/>
    </source>
</evidence>
<organism evidence="2 3">
    <name type="scientific">Pandoraea thiooxydans</name>
    <dbReference type="NCBI Taxonomy" id="445709"/>
    <lineage>
        <taxon>Bacteria</taxon>
        <taxon>Pseudomonadati</taxon>
        <taxon>Pseudomonadota</taxon>
        <taxon>Betaproteobacteria</taxon>
        <taxon>Burkholderiales</taxon>
        <taxon>Burkholderiaceae</taxon>
        <taxon>Pandoraea</taxon>
    </lineage>
</organism>
<evidence type="ECO:0000313" key="3">
    <source>
        <dbReference type="Proteomes" id="UP000036700"/>
    </source>
</evidence>
<dbReference type="STRING" id="445709.ABW99_20205"/>
<keyword evidence="1" id="KW-0802">TPR repeat</keyword>
<dbReference type="InterPro" id="IPR037919">
    <property type="entry name" value="OGT"/>
</dbReference>
<dbReference type="Pfam" id="PF14559">
    <property type="entry name" value="TPR_19"/>
    <property type="match status" value="1"/>
</dbReference>
<dbReference type="SMART" id="SM00028">
    <property type="entry name" value="TPR"/>
    <property type="match status" value="11"/>
</dbReference>
<evidence type="ECO:0000256" key="1">
    <source>
        <dbReference type="PROSITE-ProRule" id="PRU00339"/>
    </source>
</evidence>
<proteinExistence type="predicted"/>
<evidence type="ECO:0008006" key="4">
    <source>
        <dbReference type="Google" id="ProtNLM"/>
    </source>
</evidence>
<dbReference type="InterPro" id="IPR011717">
    <property type="entry name" value="TPR-4"/>
</dbReference>
<dbReference type="Pfam" id="PF13181">
    <property type="entry name" value="TPR_8"/>
    <property type="match status" value="1"/>
</dbReference>
<dbReference type="PROSITE" id="PS50005">
    <property type="entry name" value="TPR"/>
    <property type="match status" value="4"/>
</dbReference>
<dbReference type="InterPro" id="IPR019734">
    <property type="entry name" value="TPR_rpt"/>
</dbReference>
<name>A0A0G3ESY6_9BURK</name>